<feature type="domain" description="Response regulatory" evidence="5">
    <location>
        <begin position="3"/>
        <end position="120"/>
    </location>
</feature>
<dbReference type="GO" id="GO:0000160">
    <property type="term" value="P:phosphorelay signal transduction system"/>
    <property type="evidence" value="ECO:0007669"/>
    <property type="project" value="InterPro"/>
</dbReference>
<accession>A0A949K685</accession>
<keyword evidence="2" id="KW-0238">DNA-binding</keyword>
<evidence type="ECO:0000256" key="3">
    <source>
        <dbReference type="ARBA" id="ARBA00024867"/>
    </source>
</evidence>
<dbReference type="InterPro" id="IPR058245">
    <property type="entry name" value="NreC/VraR/RcsB-like_REC"/>
</dbReference>
<dbReference type="InterPro" id="IPR001789">
    <property type="entry name" value="Sig_transdc_resp-reg_receiver"/>
</dbReference>
<dbReference type="InterPro" id="IPR011006">
    <property type="entry name" value="CheY-like_superfamily"/>
</dbReference>
<dbReference type="InterPro" id="IPR051015">
    <property type="entry name" value="EvgA-like"/>
</dbReference>
<dbReference type="SMART" id="SM00448">
    <property type="entry name" value="REC"/>
    <property type="match status" value="1"/>
</dbReference>
<evidence type="ECO:0000256" key="4">
    <source>
        <dbReference type="PROSITE-ProRule" id="PRU00169"/>
    </source>
</evidence>
<dbReference type="RefSeq" id="WP_158342444.1">
    <property type="nucleotide sequence ID" value="NZ_JAHQCY010000005.1"/>
</dbReference>
<proteinExistence type="predicted"/>
<dbReference type="GO" id="GO:0003677">
    <property type="term" value="F:DNA binding"/>
    <property type="evidence" value="ECO:0007669"/>
    <property type="project" value="UniProtKB-KW"/>
</dbReference>
<dbReference type="PROSITE" id="PS50110">
    <property type="entry name" value="RESPONSE_REGULATORY"/>
    <property type="match status" value="1"/>
</dbReference>
<evidence type="ECO:0000313" key="7">
    <source>
        <dbReference type="Proteomes" id="UP000712157"/>
    </source>
</evidence>
<keyword evidence="4" id="KW-0597">Phosphoprotein</keyword>
<evidence type="ECO:0000256" key="2">
    <source>
        <dbReference type="ARBA" id="ARBA00023125"/>
    </source>
</evidence>
<dbReference type="PANTHER" id="PTHR45566">
    <property type="entry name" value="HTH-TYPE TRANSCRIPTIONAL REGULATOR YHJB-RELATED"/>
    <property type="match status" value="1"/>
</dbReference>
<dbReference type="PANTHER" id="PTHR45566:SF2">
    <property type="entry name" value="NARL SUBFAMILY"/>
    <property type="match status" value="1"/>
</dbReference>
<dbReference type="SUPFAM" id="SSF52172">
    <property type="entry name" value="CheY-like"/>
    <property type="match status" value="1"/>
</dbReference>
<dbReference type="Gene3D" id="3.40.50.2300">
    <property type="match status" value="1"/>
</dbReference>
<dbReference type="GO" id="GO:0006355">
    <property type="term" value="P:regulation of DNA-templated transcription"/>
    <property type="evidence" value="ECO:0007669"/>
    <property type="project" value="InterPro"/>
</dbReference>
<comment type="function">
    <text evidence="3">May play the central regulatory role in sporulation. It may be an element of the effector pathway responsible for the activation of sporulation genes in response to nutritional stress. Spo0A may act in concert with spo0H (a sigma factor) to control the expression of some genes that are critical to the sporulation process.</text>
</comment>
<dbReference type="InterPro" id="IPR016032">
    <property type="entry name" value="Sig_transdc_resp-reg_C-effctor"/>
</dbReference>
<dbReference type="SUPFAM" id="SSF46894">
    <property type="entry name" value="C-terminal effector domain of the bipartite response regulators"/>
    <property type="match status" value="1"/>
</dbReference>
<evidence type="ECO:0000313" key="6">
    <source>
        <dbReference type="EMBL" id="MBU9735727.1"/>
    </source>
</evidence>
<organism evidence="6 7">
    <name type="scientific">Diplocloster agilis</name>
    <dbReference type="NCBI Taxonomy" id="2850323"/>
    <lineage>
        <taxon>Bacteria</taxon>
        <taxon>Bacillati</taxon>
        <taxon>Bacillota</taxon>
        <taxon>Clostridia</taxon>
        <taxon>Lachnospirales</taxon>
        <taxon>Lachnospiraceae</taxon>
        <taxon>Diplocloster</taxon>
    </lineage>
</organism>
<sequence length="191" mass="20993">MIKVLVVEDDQDFRYLIQKMINKEADMQVVKACGTRQEAVRLAVETEPDIVLMDLNLSDLELEGIEASREIRVSTGAKVIILTAIENPALVIDASVKGFASGYVFKSQFESLVQTIRGTATGYTPQECLIRAAVLSVLSPAEQSVLEYIMGNTGGIQSSAKTISNQKTSILRKLGLRNQKELLHVMSKYGE</sequence>
<dbReference type="Proteomes" id="UP000712157">
    <property type="component" value="Unassembled WGS sequence"/>
</dbReference>
<reference evidence="6" key="1">
    <citation type="submission" date="2021-06" db="EMBL/GenBank/DDBJ databases">
        <title>Description of novel taxa of the family Lachnospiraceae.</title>
        <authorList>
            <person name="Chaplin A.V."/>
            <person name="Sokolova S.R."/>
            <person name="Pikina A.P."/>
            <person name="Korzhanova M."/>
            <person name="Belova V."/>
            <person name="Korostin D."/>
            <person name="Efimov B.A."/>
        </authorList>
    </citation>
    <scope>NUCLEOTIDE SEQUENCE</scope>
    <source>
        <strain evidence="6">ASD5720</strain>
    </source>
</reference>
<evidence type="ECO:0000259" key="5">
    <source>
        <dbReference type="PROSITE" id="PS50110"/>
    </source>
</evidence>
<dbReference type="EMBL" id="JAHQCW010000004">
    <property type="protein sequence ID" value="MBU9735727.1"/>
    <property type="molecule type" value="Genomic_DNA"/>
</dbReference>
<protein>
    <recommendedName>
        <fullName evidence="1">Stage 0 sporulation protein A homolog</fullName>
    </recommendedName>
</protein>
<evidence type="ECO:0000256" key="1">
    <source>
        <dbReference type="ARBA" id="ARBA00018672"/>
    </source>
</evidence>
<dbReference type="Pfam" id="PF00072">
    <property type="entry name" value="Response_reg"/>
    <property type="match status" value="1"/>
</dbReference>
<comment type="caution">
    <text evidence="6">The sequence shown here is derived from an EMBL/GenBank/DDBJ whole genome shotgun (WGS) entry which is preliminary data.</text>
</comment>
<dbReference type="AlphaFoldDB" id="A0A949K685"/>
<feature type="modified residue" description="4-aspartylphosphate" evidence="4">
    <location>
        <position position="54"/>
    </location>
</feature>
<dbReference type="CDD" id="cd17535">
    <property type="entry name" value="REC_NarL-like"/>
    <property type="match status" value="1"/>
</dbReference>
<name>A0A949K685_9FIRM</name>
<gene>
    <name evidence="6" type="ORF">KTH89_04200</name>
</gene>
<keyword evidence="7" id="KW-1185">Reference proteome</keyword>